<comment type="caution">
    <text evidence="1">The sequence shown here is derived from an EMBL/GenBank/DDBJ whole genome shotgun (WGS) entry which is preliminary data.</text>
</comment>
<organism evidence="1 2">
    <name type="scientific">Kockovaella imperatae</name>
    <dbReference type="NCBI Taxonomy" id="4999"/>
    <lineage>
        <taxon>Eukaryota</taxon>
        <taxon>Fungi</taxon>
        <taxon>Dikarya</taxon>
        <taxon>Basidiomycota</taxon>
        <taxon>Agaricomycotina</taxon>
        <taxon>Tremellomycetes</taxon>
        <taxon>Tremellales</taxon>
        <taxon>Cuniculitremaceae</taxon>
        <taxon>Kockovaella</taxon>
    </lineage>
</organism>
<dbReference type="AlphaFoldDB" id="A0A1Y1UQJ7"/>
<dbReference type="InParanoid" id="A0A1Y1UQJ7"/>
<dbReference type="NCBIfam" id="TIGR00756">
    <property type="entry name" value="PPR"/>
    <property type="match status" value="1"/>
</dbReference>
<keyword evidence="2" id="KW-1185">Reference proteome</keyword>
<sequence length="872" mass="97375">MGIRARALPGAILKRRQAAIAFRTRFQFDPSHGGIRSTSSLSSSTCRRMRGEYYVEASSMILVSAPCAGSSRSYHATVPSLAFSDIFRVGSGQSKQRVLSLATARQEFLDAGRHHHLPTMKRAYDMVVHAMNLDPALPAEKRQYFSSDDLLEGMYALATFKEHSAEALELLLRIYHDLEPFFTVKLSTDHHSALASGYCSAGRMDDALDLLDGMDPADVDWSQLLRLAVEGKMGHVEEIVARIRSTKELDAEDYELLLLDFRQRLERDGPAAGLSEEFDALHQDLDRAGIILEPLAEAHLAAVLIRLGRLDQARQITSRWDGESPEGLRKAQWETLCEMASASGNATHLLEIAERMIDTGLQPSSNTLLDIIRNRLDPRQHSGSQIVDAATVTQSIASVEADLGLVCPVDVWRQVMASAIFGDSGDSSRNMPLEAPLASSEKTAEPEVLDQRAQAMQAYRIARGNGIIIDTKLASMLINQLCASQPPSIKDALEVYNNWLASPEPAFKDEDEVKNILGIFQTMLFAQLSPKTCDLDTLREILREAVEQEIRFSSPVVNALLPLLISRSPSHRIAFGFYNDLLKCSGLSFTASTFKRVLDEMRNLHPADDNNPVPCPPSAQLIQIMTDMQLAGLSPPQSLYRDLIYRYGQLATTSRKLFQGGASSNTMLENRLRNITSHIGALYTRYKLDPVIEINTEMLNTIMDAYNRVGAHDAGFAVWTELAERRVRLPAEEARRIYPASLAIVLDLLGHSGGRETSESVWVWAKHHGFTSDPRIWNGRVENLCRAHQFEEAQTMVFEEMRQNLDGAPSPNFATLEILVKFTSTWDAYRDSTMVMMKKVFPEWWDRILPIYQARVGASTAETMQSNFRRTA</sequence>
<dbReference type="STRING" id="4999.A0A1Y1UQJ7"/>
<dbReference type="Pfam" id="PF01535">
    <property type="entry name" value="PPR"/>
    <property type="match status" value="1"/>
</dbReference>
<dbReference type="PANTHER" id="PTHR47938">
    <property type="entry name" value="RESPIRATORY COMPLEX I CHAPERONE (CIA84), PUTATIVE (AFU_ORTHOLOGUE AFUA_2G06020)-RELATED"/>
    <property type="match status" value="1"/>
</dbReference>
<dbReference type="RefSeq" id="XP_021874054.1">
    <property type="nucleotide sequence ID" value="XM_022014884.1"/>
</dbReference>
<dbReference type="EMBL" id="NBSH01000002">
    <property type="protein sequence ID" value="ORX40269.1"/>
    <property type="molecule type" value="Genomic_DNA"/>
</dbReference>
<dbReference type="GO" id="GO:0003729">
    <property type="term" value="F:mRNA binding"/>
    <property type="evidence" value="ECO:0007669"/>
    <property type="project" value="TreeGrafter"/>
</dbReference>
<dbReference type="Gene3D" id="1.25.40.10">
    <property type="entry name" value="Tetratricopeptide repeat domain"/>
    <property type="match status" value="2"/>
</dbReference>
<dbReference type="GO" id="GO:0140053">
    <property type="term" value="P:mitochondrial gene expression"/>
    <property type="evidence" value="ECO:0007669"/>
    <property type="project" value="TreeGrafter"/>
</dbReference>
<gene>
    <name evidence="1" type="ORF">BD324DRAFT_617122</name>
</gene>
<reference evidence="1 2" key="1">
    <citation type="submission" date="2017-03" db="EMBL/GenBank/DDBJ databases">
        <title>Widespread Adenine N6-methylation of Active Genes in Fungi.</title>
        <authorList>
            <consortium name="DOE Joint Genome Institute"/>
            <person name="Mondo S.J."/>
            <person name="Dannebaum R.O."/>
            <person name="Kuo R.C."/>
            <person name="Louie K.B."/>
            <person name="Bewick A.J."/>
            <person name="Labutti K."/>
            <person name="Haridas S."/>
            <person name="Kuo A."/>
            <person name="Salamov A."/>
            <person name="Ahrendt S.R."/>
            <person name="Lau R."/>
            <person name="Bowen B.P."/>
            <person name="Lipzen A."/>
            <person name="Sullivan W."/>
            <person name="Andreopoulos W.B."/>
            <person name="Clum A."/>
            <person name="Lindquist E."/>
            <person name="Daum C."/>
            <person name="Northen T.R."/>
            <person name="Ramamoorthy G."/>
            <person name="Schmitz R.J."/>
            <person name="Gryganskyi A."/>
            <person name="Culley D."/>
            <person name="Magnuson J."/>
            <person name="James T.Y."/>
            <person name="O'Malley M.A."/>
            <person name="Stajich J.E."/>
            <person name="Spatafora J.W."/>
            <person name="Visel A."/>
            <person name="Grigoriev I.V."/>
        </authorList>
    </citation>
    <scope>NUCLEOTIDE SEQUENCE [LARGE SCALE GENOMIC DNA]</scope>
    <source>
        <strain evidence="1 2">NRRL Y-17943</strain>
    </source>
</reference>
<evidence type="ECO:0000313" key="2">
    <source>
        <dbReference type="Proteomes" id="UP000193218"/>
    </source>
</evidence>
<protein>
    <recommendedName>
        <fullName evidence="3">Pentacotripeptide-repeat region of PRORP domain-containing protein</fullName>
    </recommendedName>
</protein>
<dbReference type="PANTHER" id="PTHR47938:SF35">
    <property type="entry name" value="PENTATRICOPEPTIDE REPEAT-CONTAINING PROTEIN 4, MITOCHONDRIAL-RELATED"/>
    <property type="match status" value="1"/>
</dbReference>
<proteinExistence type="predicted"/>
<evidence type="ECO:0000313" key="1">
    <source>
        <dbReference type="EMBL" id="ORX40269.1"/>
    </source>
</evidence>
<dbReference type="GO" id="GO:0005739">
    <property type="term" value="C:mitochondrion"/>
    <property type="evidence" value="ECO:0007669"/>
    <property type="project" value="TreeGrafter"/>
</dbReference>
<dbReference type="InterPro" id="IPR002885">
    <property type="entry name" value="PPR_rpt"/>
</dbReference>
<dbReference type="GeneID" id="33556692"/>
<dbReference type="OrthoDB" id="185373at2759"/>
<evidence type="ECO:0008006" key="3">
    <source>
        <dbReference type="Google" id="ProtNLM"/>
    </source>
</evidence>
<dbReference type="Proteomes" id="UP000193218">
    <property type="component" value="Unassembled WGS sequence"/>
</dbReference>
<dbReference type="InterPro" id="IPR011990">
    <property type="entry name" value="TPR-like_helical_dom_sf"/>
</dbReference>
<accession>A0A1Y1UQJ7</accession>
<name>A0A1Y1UQJ7_9TREE</name>